<keyword evidence="2" id="KW-0812">Transmembrane</keyword>
<keyword evidence="2" id="KW-0472">Membrane</keyword>
<dbReference type="EMBL" id="JADBEG010000001">
    <property type="protein sequence ID" value="MBE1493200.1"/>
    <property type="molecule type" value="Genomic_DNA"/>
</dbReference>
<dbReference type="Pfam" id="PF13424">
    <property type="entry name" value="TPR_12"/>
    <property type="match status" value="2"/>
</dbReference>
<reference evidence="3 4" key="1">
    <citation type="submission" date="2020-10" db="EMBL/GenBank/DDBJ databases">
        <title>Sequencing the genomes of 1000 actinobacteria strains.</title>
        <authorList>
            <person name="Klenk H.-P."/>
        </authorList>
    </citation>
    <scope>NUCLEOTIDE SEQUENCE [LARGE SCALE GENOMIC DNA]</scope>
    <source>
        <strain evidence="3 4">DSM 44653</strain>
    </source>
</reference>
<dbReference type="Proteomes" id="UP000631670">
    <property type="component" value="Unassembled WGS sequence"/>
</dbReference>
<dbReference type="InterPro" id="IPR011990">
    <property type="entry name" value="TPR-like_helical_dom_sf"/>
</dbReference>
<feature type="repeat" description="TPR" evidence="1">
    <location>
        <begin position="515"/>
        <end position="548"/>
    </location>
</feature>
<feature type="transmembrane region" description="Helical" evidence="2">
    <location>
        <begin position="12"/>
        <end position="32"/>
    </location>
</feature>
<evidence type="ECO:0000313" key="3">
    <source>
        <dbReference type="EMBL" id="MBE1493200.1"/>
    </source>
</evidence>
<comment type="caution">
    <text evidence="3">The sequence shown here is derived from an EMBL/GenBank/DDBJ whole genome shotgun (WGS) entry which is preliminary data.</text>
</comment>
<evidence type="ECO:0000256" key="2">
    <source>
        <dbReference type="SAM" id="Phobius"/>
    </source>
</evidence>
<dbReference type="InterPro" id="IPR027417">
    <property type="entry name" value="P-loop_NTPase"/>
</dbReference>
<dbReference type="InterPro" id="IPR019734">
    <property type="entry name" value="TPR_rpt"/>
</dbReference>
<dbReference type="PROSITE" id="PS50005">
    <property type="entry name" value="TPR"/>
    <property type="match status" value="1"/>
</dbReference>
<name>A0ABR9HQL3_9PSEU</name>
<evidence type="ECO:0000256" key="1">
    <source>
        <dbReference type="PROSITE-ProRule" id="PRU00339"/>
    </source>
</evidence>
<gene>
    <name evidence="3" type="ORF">H4696_000300</name>
</gene>
<dbReference type="PANTHER" id="PTHR47691">
    <property type="entry name" value="REGULATOR-RELATED"/>
    <property type="match status" value="1"/>
</dbReference>
<evidence type="ECO:0000313" key="4">
    <source>
        <dbReference type="Proteomes" id="UP000631670"/>
    </source>
</evidence>
<proteinExistence type="predicted"/>
<keyword evidence="4" id="KW-1185">Reference proteome</keyword>
<dbReference type="RefSeq" id="WP_192781995.1">
    <property type="nucleotide sequence ID" value="NZ_JADBEG010000001.1"/>
</dbReference>
<keyword evidence="1" id="KW-0802">TPR repeat</keyword>
<protein>
    <submittedName>
        <fullName evidence="3">Tetratricopeptide (TPR) repeat protein</fullName>
    </submittedName>
</protein>
<dbReference type="SUPFAM" id="SSF48452">
    <property type="entry name" value="TPR-like"/>
    <property type="match status" value="2"/>
</dbReference>
<dbReference type="SMART" id="SM00028">
    <property type="entry name" value="TPR"/>
    <property type="match status" value="5"/>
</dbReference>
<sequence length="725" mass="76311">MWVGLETADKIGSVVGAVCGVLGLGLSAYGLLRAGHAEPPPAAGAAPVTNSITDLANTELVLQAGSIGGAVTAGDGNVVGDHNLVARPGGIVAGPGANVWLPALASPAEPLPPPTVELCVGRDTQVADVVAAWTAGRSVVIAGGPGIGKSTVLGRAITDPAIITSYGARRFVVSCDGAESASAVVDKMALALGVVPGEHLRNRVLSFLRETPCVLVLDNFETLSDADPAGAAELVVQVRADAAVLGVGYRGGGAPVGLTGMAEIVLGPLSSAAALEVFAAVAGDRHRGDSMVELLVAELDGVPLAITLLATLARTEVGLGTLMSAWRTKRTDLIAHASHPDRTSSLPVSIELSWDRLGPDARTALSLAALLPDGWPRDRPGLYLPDELAAGVVELGSRALLHSDPPRQRCLAPIRRHIAVHHPPEPAALAQLVARVQALAELAGGVGGPAGARTVDTVVPEFTNLVEVVQARLPHDPDLASLVRGLLVFQRFTGLGDDQLAREALGSDLEPRTRADTASALGTLYTTRGKNDRARELFGEALPLYRRVGDVLGEANCLRNLGSLEFHESDNDRARELFGEALPLYQRVGSVLGEANCLRNLGSLEFRESDNDRARELFGEALPLFRRVGDVLGEANCLHSLGELEFHESDNDRARELFGEALPLYQRVGSVLGEANCLHSLGELEFRESDNDRARELFGRALTLYQRIGDRYSQEATRGWLARLV</sequence>
<dbReference type="Gene3D" id="3.40.50.300">
    <property type="entry name" value="P-loop containing nucleotide triphosphate hydrolases"/>
    <property type="match status" value="1"/>
</dbReference>
<organism evidence="3 4">
    <name type="scientific">Amycolatopsis lexingtonensis</name>
    <dbReference type="NCBI Taxonomy" id="218822"/>
    <lineage>
        <taxon>Bacteria</taxon>
        <taxon>Bacillati</taxon>
        <taxon>Actinomycetota</taxon>
        <taxon>Actinomycetes</taxon>
        <taxon>Pseudonocardiales</taxon>
        <taxon>Pseudonocardiaceae</taxon>
        <taxon>Amycolatopsis</taxon>
    </lineage>
</organism>
<dbReference type="Gene3D" id="1.25.40.10">
    <property type="entry name" value="Tetratricopeptide repeat domain"/>
    <property type="match status" value="1"/>
</dbReference>
<dbReference type="SUPFAM" id="SSF52540">
    <property type="entry name" value="P-loop containing nucleoside triphosphate hydrolases"/>
    <property type="match status" value="1"/>
</dbReference>
<dbReference type="PANTHER" id="PTHR47691:SF3">
    <property type="entry name" value="HTH-TYPE TRANSCRIPTIONAL REGULATOR RV0890C-RELATED"/>
    <property type="match status" value="1"/>
</dbReference>
<accession>A0ABR9HQL3</accession>
<dbReference type="PRINTS" id="PR01874">
    <property type="entry name" value="DNAREPAIRADA"/>
</dbReference>
<keyword evidence="2" id="KW-1133">Transmembrane helix</keyword>